<dbReference type="RefSeq" id="WP_169257391.1">
    <property type="nucleotide sequence ID" value="NZ_WTVN01000032.1"/>
</dbReference>
<proteinExistence type="predicted"/>
<gene>
    <name evidence="1" type="ORF">GPA22_17700</name>
</gene>
<sequence length="81" mass="8692">MAERVEQERRVVTTGVRQVCASVTSADESAARIPVAEAVAGGAFSPLCFVSAEVGRFELTTVCKRSPFAICEKCKNWNGVL</sequence>
<organism evidence="1 2">
    <name type="scientific">Aromatoleum toluvorans</name>
    <dbReference type="NCBI Taxonomy" id="92002"/>
    <lineage>
        <taxon>Bacteria</taxon>
        <taxon>Pseudomonadati</taxon>
        <taxon>Pseudomonadota</taxon>
        <taxon>Betaproteobacteria</taxon>
        <taxon>Rhodocyclales</taxon>
        <taxon>Rhodocyclaceae</taxon>
        <taxon>Aromatoleum</taxon>
    </lineage>
</organism>
<protein>
    <submittedName>
        <fullName evidence="1">Uncharacterized protein</fullName>
    </submittedName>
</protein>
<dbReference type="EMBL" id="WTVN01000032">
    <property type="protein sequence ID" value="NMG45552.1"/>
    <property type="molecule type" value="Genomic_DNA"/>
</dbReference>
<reference evidence="1 2" key="1">
    <citation type="submission" date="2019-12" db="EMBL/GenBank/DDBJ databases">
        <title>Comparative genomics gives insights into the taxonomy of the Azoarcus-Aromatoleum group and reveals separate origins of nif in the plant-associated Azoarcus and non-plant-associated Aromatoleum sub-groups.</title>
        <authorList>
            <person name="Lafos M."/>
            <person name="Maluk M."/>
            <person name="Batista M."/>
            <person name="Junghare M."/>
            <person name="Carmona M."/>
            <person name="Faoro H."/>
            <person name="Cruz L.M."/>
            <person name="Battistoni F."/>
            <person name="De Souza E."/>
            <person name="Pedrosa F."/>
            <person name="Chen W.-M."/>
            <person name="Poole P.S."/>
            <person name="Dixon R.A."/>
            <person name="James E.K."/>
        </authorList>
    </citation>
    <scope>NUCLEOTIDE SEQUENCE [LARGE SCALE GENOMIC DNA]</scope>
    <source>
        <strain evidence="1 2">Td21</strain>
    </source>
</reference>
<dbReference type="Proteomes" id="UP000623795">
    <property type="component" value="Unassembled WGS sequence"/>
</dbReference>
<evidence type="ECO:0000313" key="2">
    <source>
        <dbReference type="Proteomes" id="UP000623795"/>
    </source>
</evidence>
<keyword evidence="2" id="KW-1185">Reference proteome</keyword>
<evidence type="ECO:0000313" key="1">
    <source>
        <dbReference type="EMBL" id="NMG45552.1"/>
    </source>
</evidence>
<accession>A0ABX1Q426</accession>
<comment type="caution">
    <text evidence="1">The sequence shown here is derived from an EMBL/GenBank/DDBJ whole genome shotgun (WGS) entry which is preliminary data.</text>
</comment>
<name>A0ABX1Q426_9RHOO</name>